<proteinExistence type="predicted"/>
<dbReference type="eggNOG" id="ENOG50339KX">
    <property type="taxonomic scope" value="Bacteria"/>
</dbReference>
<name>A0A089HTZ6_PAEDU</name>
<keyword evidence="1" id="KW-1133">Transmembrane helix</keyword>
<dbReference type="RefSeq" id="WP_042208308.1">
    <property type="nucleotide sequence ID" value="NZ_CP009288.1"/>
</dbReference>
<feature type="transmembrane region" description="Helical" evidence="1">
    <location>
        <begin position="6"/>
        <end position="27"/>
    </location>
</feature>
<accession>A0A089HTZ6</accession>
<reference evidence="2 3" key="1">
    <citation type="submission" date="2014-08" db="EMBL/GenBank/DDBJ databases">
        <title>Comparative genomics of the Paenibacillus odorifer group.</title>
        <authorList>
            <person name="den Bakker H.C."/>
            <person name="Tsai Y.-C."/>
            <person name="Martin N."/>
            <person name="Korlach J."/>
            <person name="Wiedmann M."/>
        </authorList>
    </citation>
    <scope>NUCLEOTIDE SEQUENCE [LARGE SCALE GENOMIC DNA]</scope>
    <source>
        <strain evidence="2 3">DSM 1735</strain>
    </source>
</reference>
<keyword evidence="3" id="KW-1185">Reference proteome</keyword>
<organism evidence="2 3">
    <name type="scientific">Paenibacillus durus</name>
    <name type="common">Paenibacillus azotofixans</name>
    <dbReference type="NCBI Taxonomy" id="44251"/>
    <lineage>
        <taxon>Bacteria</taxon>
        <taxon>Bacillati</taxon>
        <taxon>Bacillota</taxon>
        <taxon>Bacilli</taxon>
        <taxon>Bacillales</taxon>
        <taxon>Paenibacillaceae</taxon>
        <taxon>Paenibacillus</taxon>
    </lineage>
</organism>
<dbReference type="KEGG" id="pdu:PDUR_23680"/>
<evidence type="ECO:0000313" key="3">
    <source>
        <dbReference type="Proteomes" id="UP000029409"/>
    </source>
</evidence>
<evidence type="ECO:0000256" key="1">
    <source>
        <dbReference type="SAM" id="Phobius"/>
    </source>
</evidence>
<dbReference type="OrthoDB" id="2624867at2"/>
<evidence type="ECO:0000313" key="2">
    <source>
        <dbReference type="EMBL" id="AIQ14552.1"/>
    </source>
</evidence>
<gene>
    <name evidence="2" type="ORF">PDUR_23680</name>
</gene>
<keyword evidence="1" id="KW-0812">Transmembrane</keyword>
<dbReference type="Proteomes" id="UP000029409">
    <property type="component" value="Chromosome"/>
</dbReference>
<dbReference type="EMBL" id="CP009288">
    <property type="protein sequence ID" value="AIQ14552.1"/>
    <property type="molecule type" value="Genomic_DNA"/>
</dbReference>
<dbReference type="AlphaFoldDB" id="A0A089HTZ6"/>
<protein>
    <submittedName>
        <fullName evidence="2">Uncharacterized protein</fullName>
    </submittedName>
</protein>
<dbReference type="STRING" id="44251.PDUR_23680"/>
<sequence length="151" mass="18018">MDKKRIFSIILVLLSIIIIILVVKVNVLNSESNNQYKTEIQPVVDRFPRLEIVEKVYWKAEVIGDHGFGPSSYWMKGYVHLNNEVMERFRSSYTWKDVSNFKPYFNLDFDQEHEPSWTFSEEFNNYIKSSSFIGKFYLDVNNGLFYFEVEK</sequence>
<keyword evidence="1" id="KW-0472">Membrane</keyword>